<name>A0A239A4Y4_9BACT</name>
<evidence type="ECO:0000313" key="2">
    <source>
        <dbReference type="Proteomes" id="UP000198310"/>
    </source>
</evidence>
<accession>A0A239A4Y4</accession>
<sequence>MVPSLPSPTEAAATLRHDGAMLERTREQARSAALLASMMASAEQSRLLSRALDAVNEPESLHTQVYLIGRLYQHVADVYAARPHASAFKLQADGPPAHEVFEERSHFLYQVSQHLAPIQQPNA</sequence>
<reference evidence="2" key="1">
    <citation type="submission" date="2017-06" db="EMBL/GenBank/DDBJ databases">
        <authorList>
            <person name="Varghese N."/>
            <person name="Submissions S."/>
        </authorList>
    </citation>
    <scope>NUCLEOTIDE SEQUENCE [LARGE SCALE GENOMIC DNA]</scope>
    <source>
        <strain evidence="2">DSM 28041</strain>
    </source>
</reference>
<proteinExistence type="predicted"/>
<dbReference type="EMBL" id="FZNS01000010">
    <property type="protein sequence ID" value="SNR89953.1"/>
    <property type="molecule type" value="Genomic_DNA"/>
</dbReference>
<protein>
    <submittedName>
        <fullName evidence="1">Uncharacterized protein</fullName>
    </submittedName>
</protein>
<organism evidence="1 2">
    <name type="scientific">Hymenobacter mucosus</name>
    <dbReference type="NCBI Taxonomy" id="1411120"/>
    <lineage>
        <taxon>Bacteria</taxon>
        <taxon>Pseudomonadati</taxon>
        <taxon>Bacteroidota</taxon>
        <taxon>Cytophagia</taxon>
        <taxon>Cytophagales</taxon>
        <taxon>Hymenobacteraceae</taxon>
        <taxon>Hymenobacter</taxon>
    </lineage>
</organism>
<dbReference type="Proteomes" id="UP000198310">
    <property type="component" value="Unassembled WGS sequence"/>
</dbReference>
<evidence type="ECO:0000313" key="1">
    <source>
        <dbReference type="EMBL" id="SNR89953.1"/>
    </source>
</evidence>
<keyword evidence="2" id="KW-1185">Reference proteome</keyword>
<dbReference type="AlphaFoldDB" id="A0A239A4Y4"/>
<dbReference type="RefSeq" id="WP_089333830.1">
    <property type="nucleotide sequence ID" value="NZ_FZNS01000010.1"/>
</dbReference>
<gene>
    <name evidence="1" type="ORF">SAMN06269173_110160</name>
</gene>